<dbReference type="OrthoDB" id="3262926at2759"/>
<dbReference type="RefSeq" id="XP_033449224.1">
    <property type="nucleotide sequence ID" value="XM_033594734.1"/>
</dbReference>
<dbReference type="GeneID" id="54352402"/>
<keyword evidence="2" id="KW-1185">Reference proteome</keyword>
<evidence type="ECO:0000313" key="2">
    <source>
        <dbReference type="Proteomes" id="UP000800082"/>
    </source>
</evidence>
<sequence length="94" mass="10516">MASFSTKVRTVGMTRERISDDHWELIGTEEEAAGHDRESYKHSLQLKSVFHSQHASVPHSDGGLVLLFRLRGFLRSPQKVCEVGLDEPLVEQGG</sequence>
<dbReference type="AlphaFoldDB" id="A0A6A5RRQ8"/>
<protein>
    <submittedName>
        <fullName evidence="1">Uncharacterized protein</fullName>
    </submittedName>
</protein>
<name>A0A6A5RRQ8_9PLEO</name>
<dbReference type="EMBL" id="ML978967">
    <property type="protein sequence ID" value="KAF1928976.1"/>
    <property type="molecule type" value="Genomic_DNA"/>
</dbReference>
<evidence type="ECO:0000313" key="1">
    <source>
        <dbReference type="EMBL" id="KAF1928976.1"/>
    </source>
</evidence>
<accession>A0A6A5RRQ8</accession>
<gene>
    <name evidence="1" type="ORF">M421DRAFT_4799</name>
</gene>
<reference evidence="1" key="1">
    <citation type="journal article" date="2020" name="Stud. Mycol.">
        <title>101 Dothideomycetes genomes: a test case for predicting lifestyles and emergence of pathogens.</title>
        <authorList>
            <person name="Haridas S."/>
            <person name="Albert R."/>
            <person name="Binder M."/>
            <person name="Bloem J."/>
            <person name="Labutti K."/>
            <person name="Salamov A."/>
            <person name="Andreopoulos B."/>
            <person name="Baker S."/>
            <person name="Barry K."/>
            <person name="Bills G."/>
            <person name="Bluhm B."/>
            <person name="Cannon C."/>
            <person name="Castanera R."/>
            <person name="Culley D."/>
            <person name="Daum C."/>
            <person name="Ezra D."/>
            <person name="Gonzalez J."/>
            <person name="Henrissat B."/>
            <person name="Kuo A."/>
            <person name="Liang C."/>
            <person name="Lipzen A."/>
            <person name="Lutzoni F."/>
            <person name="Magnuson J."/>
            <person name="Mondo S."/>
            <person name="Nolan M."/>
            <person name="Ohm R."/>
            <person name="Pangilinan J."/>
            <person name="Park H.-J."/>
            <person name="Ramirez L."/>
            <person name="Alfaro M."/>
            <person name="Sun H."/>
            <person name="Tritt A."/>
            <person name="Yoshinaga Y."/>
            <person name="Zwiers L.-H."/>
            <person name="Turgeon B."/>
            <person name="Goodwin S."/>
            <person name="Spatafora J."/>
            <person name="Crous P."/>
            <person name="Grigoriev I."/>
        </authorList>
    </citation>
    <scope>NUCLEOTIDE SEQUENCE</scope>
    <source>
        <strain evidence="1">CBS 183.55</strain>
    </source>
</reference>
<dbReference type="Proteomes" id="UP000800082">
    <property type="component" value="Unassembled WGS sequence"/>
</dbReference>
<proteinExistence type="predicted"/>
<organism evidence="1 2">
    <name type="scientific">Didymella exigua CBS 183.55</name>
    <dbReference type="NCBI Taxonomy" id="1150837"/>
    <lineage>
        <taxon>Eukaryota</taxon>
        <taxon>Fungi</taxon>
        <taxon>Dikarya</taxon>
        <taxon>Ascomycota</taxon>
        <taxon>Pezizomycotina</taxon>
        <taxon>Dothideomycetes</taxon>
        <taxon>Pleosporomycetidae</taxon>
        <taxon>Pleosporales</taxon>
        <taxon>Pleosporineae</taxon>
        <taxon>Didymellaceae</taxon>
        <taxon>Didymella</taxon>
    </lineage>
</organism>